<feature type="transmembrane region" description="Helical" evidence="6">
    <location>
        <begin position="336"/>
        <end position="356"/>
    </location>
</feature>
<feature type="transmembrane region" description="Helical" evidence="6">
    <location>
        <begin position="221"/>
        <end position="240"/>
    </location>
</feature>
<dbReference type="PANTHER" id="PTHR30250:SF11">
    <property type="entry name" value="O-ANTIGEN TRANSPORTER-RELATED"/>
    <property type="match status" value="1"/>
</dbReference>
<dbReference type="InterPro" id="IPR050833">
    <property type="entry name" value="Poly_Biosynth_Transport"/>
</dbReference>
<keyword evidence="3 6" id="KW-0812">Transmembrane</keyword>
<gene>
    <name evidence="7" type="ORF">ELS17_06930</name>
</gene>
<comment type="subcellular location">
    <subcellularLocation>
        <location evidence="1">Cell membrane</location>
        <topology evidence="1">Multi-pass membrane protein</topology>
    </subcellularLocation>
</comment>
<feature type="transmembrane region" description="Helical" evidence="6">
    <location>
        <begin position="368"/>
        <end position="390"/>
    </location>
</feature>
<feature type="transmembrane region" description="Helical" evidence="6">
    <location>
        <begin position="454"/>
        <end position="477"/>
    </location>
</feature>
<dbReference type="PANTHER" id="PTHR30250">
    <property type="entry name" value="PST FAMILY PREDICTED COLANIC ACID TRANSPORTER"/>
    <property type="match status" value="1"/>
</dbReference>
<evidence type="ECO:0000256" key="1">
    <source>
        <dbReference type="ARBA" id="ARBA00004651"/>
    </source>
</evidence>
<feature type="transmembrane region" description="Helical" evidence="6">
    <location>
        <begin position="302"/>
        <end position="321"/>
    </location>
</feature>
<evidence type="ECO:0000256" key="3">
    <source>
        <dbReference type="ARBA" id="ARBA00022692"/>
    </source>
</evidence>
<evidence type="ECO:0000256" key="6">
    <source>
        <dbReference type="SAM" id="Phobius"/>
    </source>
</evidence>
<dbReference type="InterPro" id="IPR002797">
    <property type="entry name" value="Polysacc_synth"/>
</dbReference>
<evidence type="ECO:0000256" key="5">
    <source>
        <dbReference type="ARBA" id="ARBA00023136"/>
    </source>
</evidence>
<organism evidence="7 8">
    <name type="scientific">Natrinema altunense</name>
    <dbReference type="NCBI Taxonomy" id="222984"/>
    <lineage>
        <taxon>Archaea</taxon>
        <taxon>Methanobacteriati</taxon>
        <taxon>Methanobacteriota</taxon>
        <taxon>Stenosarchaea group</taxon>
        <taxon>Halobacteria</taxon>
        <taxon>Halobacteriales</taxon>
        <taxon>Natrialbaceae</taxon>
        <taxon>Natrinema</taxon>
    </lineage>
</organism>
<evidence type="ECO:0000256" key="2">
    <source>
        <dbReference type="ARBA" id="ARBA00022475"/>
    </source>
</evidence>
<feature type="transmembrane region" description="Helical" evidence="6">
    <location>
        <begin position="396"/>
        <end position="416"/>
    </location>
</feature>
<dbReference type="Proteomes" id="UP000292704">
    <property type="component" value="Unassembled WGS sequence"/>
</dbReference>
<dbReference type="STRING" id="222984.GCA_000731985_03243"/>
<accession>A0A482Y4N6</accession>
<dbReference type="AlphaFoldDB" id="A0A482Y4N6"/>
<feature type="transmembrane region" description="Helical" evidence="6">
    <location>
        <begin position="119"/>
        <end position="136"/>
    </location>
</feature>
<feature type="transmembrane region" description="Helical" evidence="6">
    <location>
        <begin position="45"/>
        <end position="63"/>
    </location>
</feature>
<keyword evidence="2" id="KW-1003">Cell membrane</keyword>
<protein>
    <submittedName>
        <fullName evidence="7">Polysaccharide biosynthesis protein</fullName>
    </submittedName>
</protein>
<dbReference type="GO" id="GO:0005886">
    <property type="term" value="C:plasma membrane"/>
    <property type="evidence" value="ECO:0007669"/>
    <property type="project" value="UniProtKB-SubCell"/>
</dbReference>
<keyword evidence="4 6" id="KW-1133">Transmembrane helix</keyword>
<feature type="transmembrane region" description="Helical" evidence="6">
    <location>
        <begin position="428"/>
        <end position="448"/>
    </location>
</feature>
<evidence type="ECO:0000256" key="4">
    <source>
        <dbReference type="ARBA" id="ARBA00022989"/>
    </source>
</evidence>
<sequence length="515" mass="54155">MATMSRNIVRRFSAVFGSKVGVLALTLVTTPILVRLLGSGGYGDYSFLLSTLQWVLVFVYAGAFKGTRKFIAEDRSDDWADHVFAFYVRLVFVLAAVVVTAVVLLSGTPHVASFLGPEFARYFAVLALIVPARAFLRLGRSALMGLGLESYSEPLQIVDRVLFAAMIVTVSVVGGGVTAALTSRVISTGIAALIGLALVSRRIDLSTLASPSTGPVPAKRLAIYSGSTMALSFLLLSLYHVDVILLRLLVGSSATGYYRAALVIAEFLWFVPTAIQITLLHSTSQLWVDDRYDRLTEISTRAVRYTVLCTALLALGVAGLAEPVLTLYFGPAFDTAVVPLLLLLPGAVGFAVARPVFAISQGQENLRLLIGVTAVAALLNAALNVVLIPALGPSGAAIATSIGYGSMFGLHVWNGRRLGFDPLADVRAVRVAGTVLAAAVPILGLPRLLESDPLSLVVVPPVGAVAFAGLALATGAVRPGEIRRIASASPVPTTRLATLCPDRILDAIGPTDHDG</sequence>
<feature type="transmembrane region" description="Helical" evidence="6">
    <location>
        <begin position="84"/>
        <end position="107"/>
    </location>
</feature>
<feature type="transmembrane region" description="Helical" evidence="6">
    <location>
        <begin position="12"/>
        <end position="33"/>
    </location>
</feature>
<name>A0A482Y4N6_9EURY</name>
<feature type="transmembrane region" description="Helical" evidence="6">
    <location>
        <begin position="260"/>
        <end position="281"/>
    </location>
</feature>
<proteinExistence type="predicted"/>
<reference evidence="7 8" key="1">
    <citation type="submission" date="2019-02" db="EMBL/GenBank/DDBJ databases">
        <title>Genome analysis provides insights into bioremediation potentialities and Haloocin production by Natrinema altunense strain 4.1R isolated from Chott Douz in Tunisian desert.</title>
        <authorList>
            <person name="Najjari A."/>
            <person name="Youssef N."/>
            <person name="Ben Dhia O."/>
            <person name="Ferjani R."/>
            <person name="El Hidri D."/>
            <person name="Ouzari H.I."/>
            <person name="Cherif A."/>
        </authorList>
    </citation>
    <scope>NUCLEOTIDE SEQUENCE [LARGE SCALE GENOMIC DNA]</scope>
    <source>
        <strain evidence="7 8">4.1R</strain>
    </source>
</reference>
<comment type="caution">
    <text evidence="7">The sequence shown here is derived from an EMBL/GenBank/DDBJ whole genome shotgun (WGS) entry which is preliminary data.</text>
</comment>
<dbReference type="OrthoDB" id="19148at2157"/>
<evidence type="ECO:0000313" key="8">
    <source>
        <dbReference type="Proteomes" id="UP000292704"/>
    </source>
</evidence>
<dbReference type="Pfam" id="PF01943">
    <property type="entry name" value="Polysacc_synt"/>
    <property type="match status" value="1"/>
</dbReference>
<keyword evidence="5 6" id="KW-0472">Membrane</keyword>
<dbReference type="EMBL" id="SHMR01000001">
    <property type="protein sequence ID" value="RZH69174.1"/>
    <property type="molecule type" value="Genomic_DNA"/>
</dbReference>
<feature type="transmembrane region" description="Helical" evidence="6">
    <location>
        <begin position="157"/>
        <end position="175"/>
    </location>
</feature>
<feature type="transmembrane region" description="Helical" evidence="6">
    <location>
        <begin position="181"/>
        <end position="200"/>
    </location>
</feature>
<evidence type="ECO:0000313" key="7">
    <source>
        <dbReference type="EMBL" id="RZH69174.1"/>
    </source>
</evidence>